<evidence type="ECO:0000313" key="2">
    <source>
        <dbReference type="EMBL" id="KPJ20935.1"/>
    </source>
</evidence>
<dbReference type="Pfam" id="PF16021">
    <property type="entry name" value="PDCD7"/>
    <property type="match status" value="1"/>
</dbReference>
<evidence type="ECO:0000256" key="1">
    <source>
        <dbReference type="SAM" id="Coils"/>
    </source>
</evidence>
<keyword evidence="3" id="KW-1185">Reference proteome</keyword>
<dbReference type="Proteomes" id="UP000053240">
    <property type="component" value="Unassembled WGS sequence"/>
</dbReference>
<dbReference type="AlphaFoldDB" id="A0A0N1IDT8"/>
<proteinExistence type="predicted"/>
<gene>
    <name evidence="2" type="ORF">RR48_00905</name>
</gene>
<dbReference type="STRING" id="76193.A0A0N1IDT8"/>
<reference evidence="2 3" key="1">
    <citation type="journal article" date="2015" name="Nat. Commun.">
        <title>Outbred genome sequencing and CRISPR/Cas9 gene editing in butterflies.</title>
        <authorList>
            <person name="Li X."/>
            <person name="Fan D."/>
            <person name="Zhang W."/>
            <person name="Liu G."/>
            <person name="Zhang L."/>
            <person name="Zhao L."/>
            <person name="Fang X."/>
            <person name="Chen L."/>
            <person name="Dong Y."/>
            <person name="Chen Y."/>
            <person name="Ding Y."/>
            <person name="Zhao R."/>
            <person name="Feng M."/>
            <person name="Zhu Y."/>
            <person name="Feng Y."/>
            <person name="Jiang X."/>
            <person name="Zhu D."/>
            <person name="Xiang H."/>
            <person name="Feng X."/>
            <person name="Li S."/>
            <person name="Wang J."/>
            <person name="Zhang G."/>
            <person name="Kronforst M.R."/>
            <person name="Wang W."/>
        </authorList>
    </citation>
    <scope>NUCLEOTIDE SEQUENCE [LARGE SCALE GENOMIC DNA]</scope>
    <source>
        <strain evidence="2">Ya'a_city_454_Pm</strain>
        <tissue evidence="2">Whole body</tissue>
    </source>
</reference>
<accession>A0A0N1IDT8</accession>
<dbReference type="EMBL" id="LADJ01009642">
    <property type="protein sequence ID" value="KPJ20935.1"/>
    <property type="molecule type" value="Genomic_DNA"/>
</dbReference>
<dbReference type="InterPro" id="IPR052831">
    <property type="entry name" value="Apoptosis_promoter"/>
</dbReference>
<dbReference type="KEGG" id="pmac:106707360"/>
<comment type="caution">
    <text evidence="2">The sequence shown here is derived from an EMBL/GenBank/DDBJ whole genome shotgun (WGS) entry which is preliminary data.</text>
</comment>
<dbReference type="InterPro" id="IPR031974">
    <property type="entry name" value="PDCD7"/>
</dbReference>
<protein>
    <submittedName>
        <fullName evidence="2">Programmed cell death protein 7</fullName>
    </submittedName>
</protein>
<dbReference type="OrthoDB" id="2289628at2759"/>
<sequence>MSNPNFYNDFQSSFTFHGNFSAPPPFFSVPPPPNPVYIPPFAPPSDQDFVKTFERYIRKPNIENSKTDSISVVREKVTNLVCTLDELKQKEKLLQENVDTLSDGDWDFHMKEIEDKKANIKRILDIINDQYLDNARKLLAKRSSKRLQMKRVKLERSREKKERVKQMEETSRKIDENLRKIQDDIEKSKQEAEAKLHADSVLKEVIRKKTDAKKCLVKLDALLRLRRARLNTARGRGEIAPEHETVAFENNIEKLKKLWSKKLEIYEKEEIDLRATLKDSSDVKANVIEVDEVLGNLKKWRELLFGDCLPQVNFKGDVNKFVSKRCEWDKYACITGSALPLGWVVPNLQP</sequence>
<dbReference type="InParanoid" id="A0A0N1IDT8"/>
<name>A0A0N1IDT8_PAPMA</name>
<dbReference type="GO" id="GO:0005689">
    <property type="term" value="C:U12-type spliceosomal complex"/>
    <property type="evidence" value="ECO:0007669"/>
    <property type="project" value="TreeGrafter"/>
</dbReference>
<dbReference type="PANTHER" id="PTHR48190">
    <property type="entry name" value="PROGRAMMED CELL DEATH PROTEIN 7"/>
    <property type="match status" value="1"/>
</dbReference>
<feature type="coiled-coil region" evidence="1">
    <location>
        <begin position="77"/>
        <end position="130"/>
    </location>
</feature>
<dbReference type="PANTHER" id="PTHR48190:SF2">
    <property type="entry name" value="PROGRAMMED CELL DEATH PROTEIN 7"/>
    <property type="match status" value="1"/>
</dbReference>
<evidence type="ECO:0000313" key="3">
    <source>
        <dbReference type="Proteomes" id="UP000053240"/>
    </source>
</evidence>
<keyword evidence="1" id="KW-0175">Coiled coil</keyword>
<feature type="coiled-coil region" evidence="1">
    <location>
        <begin position="157"/>
        <end position="198"/>
    </location>
</feature>
<organism evidence="2 3">
    <name type="scientific">Papilio machaon</name>
    <name type="common">Old World swallowtail butterfly</name>
    <dbReference type="NCBI Taxonomy" id="76193"/>
    <lineage>
        <taxon>Eukaryota</taxon>
        <taxon>Metazoa</taxon>
        <taxon>Ecdysozoa</taxon>
        <taxon>Arthropoda</taxon>
        <taxon>Hexapoda</taxon>
        <taxon>Insecta</taxon>
        <taxon>Pterygota</taxon>
        <taxon>Neoptera</taxon>
        <taxon>Endopterygota</taxon>
        <taxon>Lepidoptera</taxon>
        <taxon>Glossata</taxon>
        <taxon>Ditrysia</taxon>
        <taxon>Papilionoidea</taxon>
        <taxon>Papilionidae</taxon>
        <taxon>Papilioninae</taxon>
        <taxon>Papilio</taxon>
    </lineage>
</organism>